<dbReference type="GeneID" id="91095210"/>
<protein>
    <recommendedName>
        <fullName evidence="5">Letm1 RBD domain-containing protein</fullName>
    </recommendedName>
</protein>
<feature type="region of interest" description="Disordered" evidence="1">
    <location>
        <begin position="1"/>
        <end position="27"/>
    </location>
</feature>
<name>A0AAX4JYG2_9TREE</name>
<organism evidence="3 4">
    <name type="scientific">Kwoniella dendrophila CBS 6074</name>
    <dbReference type="NCBI Taxonomy" id="1295534"/>
    <lineage>
        <taxon>Eukaryota</taxon>
        <taxon>Fungi</taxon>
        <taxon>Dikarya</taxon>
        <taxon>Basidiomycota</taxon>
        <taxon>Agaricomycotina</taxon>
        <taxon>Tremellomycetes</taxon>
        <taxon>Tremellales</taxon>
        <taxon>Cryptococcaceae</taxon>
        <taxon>Kwoniella</taxon>
    </lineage>
</organism>
<keyword evidence="2" id="KW-1133">Transmembrane helix</keyword>
<keyword evidence="4" id="KW-1185">Reference proteome</keyword>
<feature type="transmembrane region" description="Helical" evidence="2">
    <location>
        <begin position="459"/>
        <end position="477"/>
    </location>
</feature>
<sequence length="550" mass="61680">MPPRPRVTSSGSNSNVNQTTSPRPPESQIEILYNTAVQSFVRRDHIKTQAILSRLLSLLKQKQNNNRKNLVIWYDSENDNTDSNDYGDNEKEDIDEWIIKTLKLSISSLASLYADPPLPTSTTNSHLPTEISDLLPPNNPNKLLEHLQRLCQDSYISTSSSSTSTISPNLLPPQLISTLLLASLKLRPSSISLDFAHKLSEDWFTNLPDEFILSISNQSQSTSLKVKDARKKKKLESAREGYLKVVELFVGEVLSREGEFEMARGFLDGENVMGSKRKEALFKHLRTIQSTPSNQSIPTQSPSSSLILPSDSASASSSTMSDSRTISRNSRSRSGSESSNSSSSSELTARPTGVQVQNQLGFESRSQKSTVPDRGTMKNDRKDKSKARIVSDEAEKGLNGSLHTNHSHKSRQNPSSSYFSSSSRSITPSSSNSRIQQIIRSILPNSIAKRLPILFGDNLSYFLSIPLPIIIILTFLIRRKLRRNPRRPNTPGISPMTSSSTINSIDDVKNKLRLVRLQRNNWSEWFVYYFKWWLSKFVGIWNLGTTITYV</sequence>
<evidence type="ECO:0008006" key="5">
    <source>
        <dbReference type="Google" id="ProtNLM"/>
    </source>
</evidence>
<feature type="region of interest" description="Disordered" evidence="1">
    <location>
        <begin position="287"/>
        <end position="430"/>
    </location>
</feature>
<dbReference type="AlphaFoldDB" id="A0AAX4JYG2"/>
<evidence type="ECO:0000313" key="3">
    <source>
        <dbReference type="EMBL" id="WWC89615.1"/>
    </source>
</evidence>
<evidence type="ECO:0000256" key="1">
    <source>
        <dbReference type="SAM" id="MobiDB-lite"/>
    </source>
</evidence>
<gene>
    <name evidence="3" type="ORF">L201_004540</name>
</gene>
<feature type="compositionally biased region" description="Low complexity" evidence="1">
    <location>
        <begin position="415"/>
        <end position="430"/>
    </location>
</feature>
<dbReference type="Proteomes" id="UP001355207">
    <property type="component" value="Chromosome 5"/>
</dbReference>
<feature type="compositionally biased region" description="Polar residues" evidence="1">
    <location>
        <begin position="7"/>
        <end position="21"/>
    </location>
</feature>
<keyword evidence="2" id="KW-0472">Membrane</keyword>
<proteinExistence type="predicted"/>
<reference evidence="3 4" key="1">
    <citation type="submission" date="2024-01" db="EMBL/GenBank/DDBJ databases">
        <title>Comparative genomics of Cryptococcus and Kwoniella reveals pathogenesis evolution and contrasting modes of karyotype evolution via chromosome fusion or intercentromeric recombination.</title>
        <authorList>
            <person name="Coelho M.A."/>
            <person name="David-Palma M."/>
            <person name="Shea T."/>
            <person name="Bowers K."/>
            <person name="McGinley-Smith S."/>
            <person name="Mohammad A.W."/>
            <person name="Gnirke A."/>
            <person name="Yurkov A.M."/>
            <person name="Nowrousian M."/>
            <person name="Sun S."/>
            <person name="Cuomo C.A."/>
            <person name="Heitman J."/>
        </authorList>
    </citation>
    <scope>NUCLEOTIDE SEQUENCE [LARGE SCALE GENOMIC DNA]</scope>
    <source>
        <strain evidence="3 4">CBS 6074</strain>
    </source>
</reference>
<feature type="compositionally biased region" description="Low complexity" evidence="1">
    <location>
        <begin position="290"/>
        <end position="345"/>
    </location>
</feature>
<dbReference type="RefSeq" id="XP_066076378.1">
    <property type="nucleotide sequence ID" value="XM_066220281.1"/>
</dbReference>
<evidence type="ECO:0000256" key="2">
    <source>
        <dbReference type="SAM" id="Phobius"/>
    </source>
</evidence>
<keyword evidence="2" id="KW-0812">Transmembrane</keyword>
<accession>A0AAX4JYG2</accession>
<evidence type="ECO:0000313" key="4">
    <source>
        <dbReference type="Proteomes" id="UP001355207"/>
    </source>
</evidence>
<dbReference type="EMBL" id="CP144102">
    <property type="protein sequence ID" value="WWC89615.1"/>
    <property type="molecule type" value="Genomic_DNA"/>
</dbReference>